<dbReference type="Proteomes" id="UP000054485">
    <property type="component" value="Unassembled WGS sequence"/>
</dbReference>
<dbReference type="SUPFAM" id="SSF82171">
    <property type="entry name" value="DPP6 N-terminal domain-like"/>
    <property type="match status" value="1"/>
</dbReference>
<accession>A0A0D0A9S9</accession>
<feature type="region of interest" description="Disordered" evidence="4">
    <location>
        <begin position="347"/>
        <end position="375"/>
    </location>
</feature>
<keyword evidence="2" id="KW-0677">Repeat</keyword>
<dbReference type="PRINTS" id="PR00320">
    <property type="entry name" value="GPROTEINBRPT"/>
</dbReference>
<evidence type="ECO:0000256" key="2">
    <source>
        <dbReference type="ARBA" id="ARBA00022737"/>
    </source>
</evidence>
<dbReference type="PROSITE" id="PS50082">
    <property type="entry name" value="WD_REPEATS_2"/>
    <property type="match status" value="3"/>
</dbReference>
<dbReference type="PROSITE" id="PS00678">
    <property type="entry name" value="WD_REPEATS_1"/>
    <property type="match status" value="1"/>
</dbReference>
<feature type="compositionally biased region" description="Polar residues" evidence="4">
    <location>
        <begin position="425"/>
        <end position="451"/>
    </location>
</feature>
<feature type="repeat" description="WD" evidence="3">
    <location>
        <begin position="108"/>
        <end position="149"/>
    </location>
</feature>
<feature type="repeat" description="WD" evidence="3">
    <location>
        <begin position="244"/>
        <end position="286"/>
    </location>
</feature>
<dbReference type="HOGENOM" id="CLU_031226_0_0_1"/>
<feature type="compositionally biased region" description="Basic and acidic residues" evidence="4">
    <location>
        <begin position="398"/>
        <end position="407"/>
    </location>
</feature>
<dbReference type="PROSITE" id="PS50294">
    <property type="entry name" value="WD_REPEATS_REGION"/>
    <property type="match status" value="2"/>
</dbReference>
<reference evidence="5 6" key="1">
    <citation type="submission" date="2014-04" db="EMBL/GenBank/DDBJ databases">
        <authorList>
            <consortium name="DOE Joint Genome Institute"/>
            <person name="Kuo A."/>
            <person name="Ruytinx J."/>
            <person name="Rineau F."/>
            <person name="Colpaert J."/>
            <person name="Kohler A."/>
            <person name="Nagy L.G."/>
            <person name="Floudas D."/>
            <person name="Copeland A."/>
            <person name="Barry K.W."/>
            <person name="Cichocki N."/>
            <person name="Veneault-Fourrey C."/>
            <person name="LaButti K."/>
            <person name="Lindquist E.A."/>
            <person name="Lipzen A."/>
            <person name="Lundell T."/>
            <person name="Morin E."/>
            <person name="Murat C."/>
            <person name="Sun H."/>
            <person name="Tunlid A."/>
            <person name="Henrissat B."/>
            <person name="Grigoriev I.V."/>
            <person name="Hibbett D.S."/>
            <person name="Martin F."/>
            <person name="Nordberg H.P."/>
            <person name="Cantor M.N."/>
            <person name="Hua S.X."/>
        </authorList>
    </citation>
    <scope>NUCLEOTIDE SEQUENCE [LARGE SCALE GENOMIC DNA]</scope>
    <source>
        <strain evidence="5 6">UH-Slu-Lm8-n1</strain>
    </source>
</reference>
<dbReference type="STRING" id="930992.A0A0D0A9S9"/>
<feature type="compositionally biased region" description="Basic residues" evidence="4">
    <location>
        <begin position="347"/>
        <end position="358"/>
    </location>
</feature>
<organism evidence="5 6">
    <name type="scientific">Suillus luteus UH-Slu-Lm8-n1</name>
    <dbReference type="NCBI Taxonomy" id="930992"/>
    <lineage>
        <taxon>Eukaryota</taxon>
        <taxon>Fungi</taxon>
        <taxon>Dikarya</taxon>
        <taxon>Basidiomycota</taxon>
        <taxon>Agaricomycotina</taxon>
        <taxon>Agaricomycetes</taxon>
        <taxon>Agaricomycetidae</taxon>
        <taxon>Boletales</taxon>
        <taxon>Suillineae</taxon>
        <taxon>Suillaceae</taxon>
        <taxon>Suillus</taxon>
    </lineage>
</organism>
<name>A0A0D0A9S9_9AGAM</name>
<dbReference type="SMART" id="SM00320">
    <property type="entry name" value="WD40"/>
    <property type="match status" value="6"/>
</dbReference>
<sequence>MAPTLTKAARTKSILTRSITLKGHGDWIQSISYFPDGQRMISGSRDNTARQWDLKAGKEIEEARSDCEGSVWAVAVSRNGRWVATGGGDDDCGELKACEVETGIVKTFKGHLDLINCIDISTDNTQLASGSWDATARIWNLDTGKLVAGPIKSENAVGAVRFSPDSKKLAVKSWAGLWLEVWDVQSEKLDVRVGELDSTPALISPVVWTNNNKTIITTLNITKDDYASIYEFDASTLETVGTPFEGHADYVSGLALSFDNALLVSASNYDHTIKLWAFDSRQLLASFHVQNISSLVLSPDSSQLAYTTSTKDDDKIYICEIPPKVLARTRNIARTKSNLDHLLHSHAIRPPAGHRKPPIRATPIVPRPLPSNDLQQPSFLRLSKSLRFSPRTNAVRPGRKDQSRDPLDFPATLPLPSNRIRGESAPSTSLPSRSAFVNPTWFSSRKGNQMTREPKRNPVQAVDVPLGQATYADAVGVDDGYRPYVVFFCLSWFQKKEKKPQPQPVYDDEFDGDDEEEVNVTVPVAVYRVQHEEIELKTLAGQAQPEAGPSRPAVTDHSET</sequence>
<dbReference type="EMBL" id="KN835390">
    <property type="protein sequence ID" value="KIK38496.1"/>
    <property type="molecule type" value="Genomic_DNA"/>
</dbReference>
<keyword evidence="6" id="KW-1185">Reference proteome</keyword>
<dbReference type="PANTHER" id="PTHR19848:SF8">
    <property type="entry name" value="F-BOX AND WD REPEAT DOMAIN CONTAINING 7"/>
    <property type="match status" value="1"/>
</dbReference>
<dbReference type="PANTHER" id="PTHR19848">
    <property type="entry name" value="WD40 REPEAT PROTEIN"/>
    <property type="match status" value="1"/>
</dbReference>
<evidence type="ECO:0008006" key="7">
    <source>
        <dbReference type="Google" id="ProtNLM"/>
    </source>
</evidence>
<dbReference type="InterPro" id="IPR019775">
    <property type="entry name" value="WD40_repeat_CS"/>
</dbReference>
<dbReference type="Gene3D" id="2.130.10.10">
    <property type="entry name" value="YVTN repeat-like/Quinoprotein amine dehydrogenase"/>
    <property type="match status" value="2"/>
</dbReference>
<evidence type="ECO:0000256" key="1">
    <source>
        <dbReference type="ARBA" id="ARBA00022574"/>
    </source>
</evidence>
<dbReference type="InterPro" id="IPR020472">
    <property type="entry name" value="WD40_PAC1"/>
</dbReference>
<dbReference type="CDD" id="cd00200">
    <property type="entry name" value="WD40"/>
    <property type="match status" value="1"/>
</dbReference>
<dbReference type="InParanoid" id="A0A0D0A9S9"/>
<feature type="region of interest" description="Disordered" evidence="4">
    <location>
        <begin position="390"/>
        <end position="456"/>
    </location>
</feature>
<dbReference type="InterPro" id="IPR015943">
    <property type="entry name" value="WD40/YVTN_repeat-like_dom_sf"/>
</dbReference>
<dbReference type="OrthoDB" id="2670653at2759"/>
<feature type="repeat" description="WD" evidence="3">
    <location>
        <begin position="21"/>
        <end position="62"/>
    </location>
</feature>
<dbReference type="InterPro" id="IPR001680">
    <property type="entry name" value="WD40_rpt"/>
</dbReference>
<protein>
    <recommendedName>
        <fullName evidence="7">WD40 repeat-like protein</fullName>
    </recommendedName>
</protein>
<evidence type="ECO:0000256" key="3">
    <source>
        <dbReference type="PROSITE-ProRule" id="PRU00221"/>
    </source>
</evidence>
<dbReference type="FunCoup" id="A0A0D0A9S9">
    <property type="interactions" value="16"/>
</dbReference>
<evidence type="ECO:0000313" key="5">
    <source>
        <dbReference type="EMBL" id="KIK38496.1"/>
    </source>
</evidence>
<keyword evidence="1 3" id="KW-0853">WD repeat</keyword>
<evidence type="ECO:0000256" key="4">
    <source>
        <dbReference type="SAM" id="MobiDB-lite"/>
    </source>
</evidence>
<evidence type="ECO:0000313" key="6">
    <source>
        <dbReference type="Proteomes" id="UP000054485"/>
    </source>
</evidence>
<gene>
    <name evidence="5" type="ORF">CY34DRAFT_809293</name>
</gene>
<feature type="region of interest" description="Disordered" evidence="4">
    <location>
        <begin position="538"/>
        <end position="560"/>
    </location>
</feature>
<dbReference type="Pfam" id="PF00400">
    <property type="entry name" value="WD40"/>
    <property type="match status" value="4"/>
</dbReference>
<reference evidence="6" key="2">
    <citation type="submission" date="2015-01" db="EMBL/GenBank/DDBJ databases">
        <title>Evolutionary Origins and Diversification of the Mycorrhizal Mutualists.</title>
        <authorList>
            <consortium name="DOE Joint Genome Institute"/>
            <consortium name="Mycorrhizal Genomics Consortium"/>
            <person name="Kohler A."/>
            <person name="Kuo A."/>
            <person name="Nagy L.G."/>
            <person name="Floudas D."/>
            <person name="Copeland A."/>
            <person name="Barry K.W."/>
            <person name="Cichocki N."/>
            <person name="Veneault-Fourrey C."/>
            <person name="LaButti K."/>
            <person name="Lindquist E.A."/>
            <person name="Lipzen A."/>
            <person name="Lundell T."/>
            <person name="Morin E."/>
            <person name="Murat C."/>
            <person name="Riley R."/>
            <person name="Ohm R."/>
            <person name="Sun H."/>
            <person name="Tunlid A."/>
            <person name="Henrissat B."/>
            <person name="Grigoriev I.V."/>
            <person name="Hibbett D.S."/>
            <person name="Martin F."/>
        </authorList>
    </citation>
    <scope>NUCLEOTIDE SEQUENCE [LARGE SCALE GENOMIC DNA]</scope>
    <source>
        <strain evidence="6">UH-Slu-Lm8-n1</strain>
    </source>
</reference>
<proteinExistence type="predicted"/>
<dbReference type="AlphaFoldDB" id="A0A0D0A9S9"/>